<dbReference type="InterPro" id="IPR018997">
    <property type="entry name" value="PUB_domain"/>
</dbReference>
<organism evidence="5 6">
    <name type="scientific">Tribonema minus</name>
    <dbReference type="NCBI Taxonomy" id="303371"/>
    <lineage>
        <taxon>Eukaryota</taxon>
        <taxon>Sar</taxon>
        <taxon>Stramenopiles</taxon>
        <taxon>Ochrophyta</taxon>
        <taxon>PX clade</taxon>
        <taxon>Xanthophyceae</taxon>
        <taxon>Tribonematales</taxon>
        <taxon>Tribonemataceae</taxon>
        <taxon>Tribonema</taxon>
    </lineage>
</organism>
<dbReference type="Pfam" id="PF22562">
    <property type="entry name" value="UBA_7"/>
    <property type="match status" value="1"/>
</dbReference>
<dbReference type="InterPro" id="IPR036249">
    <property type="entry name" value="Thioredoxin-like_sf"/>
</dbReference>
<dbReference type="OrthoDB" id="2121326at2759"/>
<dbReference type="SUPFAM" id="SSF52833">
    <property type="entry name" value="Thioredoxin-like"/>
    <property type="match status" value="1"/>
</dbReference>
<dbReference type="Pfam" id="PF24560">
    <property type="entry name" value="zf-C2H2_OTU1_C"/>
    <property type="match status" value="1"/>
</dbReference>
<gene>
    <name evidence="5" type="ORF">JKP88DRAFT_238057</name>
</gene>
<dbReference type="SUPFAM" id="SSF143503">
    <property type="entry name" value="PUG domain-like"/>
    <property type="match status" value="1"/>
</dbReference>
<evidence type="ECO:0000259" key="3">
    <source>
        <dbReference type="PROSITE" id="PS50030"/>
    </source>
</evidence>
<dbReference type="Gene3D" id="1.20.58.2190">
    <property type="match status" value="1"/>
</dbReference>
<dbReference type="PROSITE" id="PS51352">
    <property type="entry name" value="THIOREDOXIN_2"/>
    <property type="match status" value="1"/>
</dbReference>
<dbReference type="InterPro" id="IPR036339">
    <property type="entry name" value="PUB-like_dom_sf"/>
</dbReference>
<dbReference type="CDD" id="cd09212">
    <property type="entry name" value="PUB"/>
    <property type="match status" value="1"/>
</dbReference>
<evidence type="ECO:0000256" key="1">
    <source>
        <dbReference type="SAM" id="Coils"/>
    </source>
</evidence>
<feature type="domain" description="UBA" evidence="3">
    <location>
        <begin position="225"/>
        <end position="267"/>
    </location>
</feature>
<evidence type="ECO:0000313" key="5">
    <source>
        <dbReference type="EMBL" id="KAG5183928.1"/>
    </source>
</evidence>
<dbReference type="EMBL" id="JAFCMP010000180">
    <property type="protein sequence ID" value="KAG5183928.1"/>
    <property type="molecule type" value="Genomic_DNA"/>
</dbReference>
<dbReference type="Proteomes" id="UP000664859">
    <property type="component" value="Unassembled WGS sequence"/>
</dbReference>
<dbReference type="CDD" id="cd02947">
    <property type="entry name" value="TRX_family"/>
    <property type="match status" value="1"/>
</dbReference>
<dbReference type="AlphaFoldDB" id="A0A835Z023"/>
<feature type="compositionally biased region" description="Basic and acidic residues" evidence="2">
    <location>
        <begin position="374"/>
        <end position="384"/>
    </location>
</feature>
<dbReference type="PROSITE" id="PS00194">
    <property type="entry name" value="THIOREDOXIN_1"/>
    <property type="match status" value="1"/>
</dbReference>
<dbReference type="InterPro" id="IPR013766">
    <property type="entry name" value="Thioredoxin_domain"/>
</dbReference>
<comment type="caution">
    <text evidence="5">The sequence shown here is derived from an EMBL/GenBank/DDBJ whole genome shotgun (WGS) entry which is preliminary data.</text>
</comment>
<evidence type="ECO:0000259" key="4">
    <source>
        <dbReference type="PROSITE" id="PS51352"/>
    </source>
</evidence>
<feature type="region of interest" description="Disordered" evidence="2">
    <location>
        <begin position="442"/>
        <end position="471"/>
    </location>
</feature>
<protein>
    <submittedName>
        <fullName evidence="5">PUB domain, zinc finger protein thioredoxin</fullName>
    </submittedName>
</protein>
<dbReference type="InterPro" id="IPR017937">
    <property type="entry name" value="Thioredoxin_CS"/>
</dbReference>
<feature type="compositionally biased region" description="Low complexity" evidence="2">
    <location>
        <begin position="450"/>
        <end position="469"/>
    </location>
</feature>
<evidence type="ECO:0000313" key="6">
    <source>
        <dbReference type="Proteomes" id="UP000664859"/>
    </source>
</evidence>
<dbReference type="Pfam" id="PF09409">
    <property type="entry name" value="PUB"/>
    <property type="match status" value="1"/>
</dbReference>
<dbReference type="Gene3D" id="1.10.8.10">
    <property type="entry name" value="DNA helicase RuvA subunit, C-terminal domain"/>
    <property type="match status" value="1"/>
</dbReference>
<keyword evidence="6" id="KW-1185">Reference proteome</keyword>
<keyword evidence="1" id="KW-0175">Coiled coil</keyword>
<dbReference type="SUPFAM" id="SSF46934">
    <property type="entry name" value="UBA-like"/>
    <property type="match status" value="1"/>
</dbReference>
<name>A0A835Z023_9STRA</name>
<reference evidence="5" key="1">
    <citation type="submission" date="2021-02" db="EMBL/GenBank/DDBJ databases">
        <title>First Annotated Genome of the Yellow-green Alga Tribonema minus.</title>
        <authorList>
            <person name="Mahan K.M."/>
        </authorList>
    </citation>
    <scope>NUCLEOTIDE SEQUENCE</scope>
    <source>
        <strain evidence="5">UTEX B ZZ1240</strain>
    </source>
</reference>
<feature type="region of interest" description="Disordered" evidence="2">
    <location>
        <begin position="168"/>
        <end position="220"/>
    </location>
</feature>
<dbReference type="PANTHER" id="PTHR46713:SF1">
    <property type="entry name" value="F13M7.16 PROTEIN"/>
    <property type="match status" value="1"/>
</dbReference>
<proteinExistence type="predicted"/>
<dbReference type="PANTHER" id="PTHR46713">
    <property type="entry name" value="F13M7.16 PROTEIN"/>
    <property type="match status" value="1"/>
</dbReference>
<dbReference type="Pfam" id="PF00085">
    <property type="entry name" value="Thioredoxin"/>
    <property type="match status" value="1"/>
</dbReference>
<evidence type="ECO:0000256" key="2">
    <source>
        <dbReference type="SAM" id="MobiDB-lite"/>
    </source>
</evidence>
<accession>A0A835Z023</accession>
<feature type="domain" description="Thioredoxin" evidence="4">
    <location>
        <begin position="1"/>
        <end position="105"/>
    </location>
</feature>
<dbReference type="InterPro" id="IPR057766">
    <property type="entry name" value="Znf-C2H2_OTU1-like_C"/>
</dbReference>
<dbReference type="PROSITE" id="PS50030">
    <property type="entry name" value="UBA"/>
    <property type="match status" value="1"/>
</dbReference>
<sequence length="587" mass="61889">MVHEVVGQEEFARLTQQKGKLVVVDVSATWCGPCKRVAPEYDALSGKYPDVVFLKVMEGENQDLIMTLGVTAFPTFLFYVDGAKVDEVKGANIAAVEECVVRHRARVRPSFEGAGYSLGGGGAALSEADARAARLARFGAAASSGPPSAPAQNPNAALNAKILAADKGDDDDPRFAMKPAAKPAEAPAAAAAEPAAMDVDTPAAGGEAADAAPAAAAAAPQPLRAVDEAVLKQLMEEMGFPEGRARRALALAPQPGLEAAINWLMEHQEEAGVDDPLPEYDAAAAASAAEAAANSLKCDDCGALLRDMVAAELHAHKTGHSNFSESKEEITPLTPEERAAKVQALKDRLAARRTAREEEEKAESVTREKARRTMGKEMRATREEMEAQARMREIQMRKKEKLDAQRERERLRAEIAKDKAERKARGGKLAGKLGVEGYQPVGLQQMDDGSAPSAAAGGSSSAQPAAAASRDARLEQAAKAIELLSQQRVAGEGGTAMKTINIYIGNVLAHPAEEKYRAISLDNKAFKARIAGCLGGVGLLRAIGFAKADDGGEARLVMSADARDEALLQAVKARIDAALATYTQAQV</sequence>
<feature type="compositionally biased region" description="Basic and acidic residues" evidence="2">
    <location>
        <begin position="351"/>
        <end position="368"/>
    </location>
</feature>
<feature type="region of interest" description="Disordered" evidence="2">
    <location>
        <begin position="351"/>
        <end position="384"/>
    </location>
</feature>
<dbReference type="Gene3D" id="3.40.30.10">
    <property type="entry name" value="Glutaredoxin"/>
    <property type="match status" value="1"/>
</dbReference>
<feature type="coiled-coil region" evidence="1">
    <location>
        <begin position="394"/>
        <end position="421"/>
    </location>
</feature>
<dbReference type="InterPro" id="IPR009060">
    <property type="entry name" value="UBA-like_sf"/>
</dbReference>
<feature type="compositionally biased region" description="Low complexity" evidence="2">
    <location>
        <begin position="176"/>
        <end position="220"/>
    </location>
</feature>
<feature type="region of interest" description="Disordered" evidence="2">
    <location>
        <begin position="319"/>
        <end position="339"/>
    </location>
</feature>
<dbReference type="InterPro" id="IPR015940">
    <property type="entry name" value="UBA"/>
</dbReference>
<dbReference type="SMART" id="SM00165">
    <property type="entry name" value="UBA"/>
    <property type="match status" value="1"/>
</dbReference>
<feature type="compositionally biased region" description="Basic and acidic residues" evidence="2">
    <location>
        <begin position="325"/>
        <end position="339"/>
    </location>
</feature>